<name>A0ABX0ZS53_9ACTN</name>
<dbReference type="EMBL" id="JAATEJ010000024">
    <property type="protein sequence ID" value="NJP46788.1"/>
    <property type="molecule type" value="Genomic_DNA"/>
</dbReference>
<evidence type="ECO:0000313" key="3">
    <source>
        <dbReference type="Proteomes" id="UP000734511"/>
    </source>
</evidence>
<dbReference type="Proteomes" id="UP000734511">
    <property type="component" value="Unassembled WGS sequence"/>
</dbReference>
<evidence type="ECO:0000256" key="1">
    <source>
        <dbReference type="SAM" id="Phobius"/>
    </source>
</evidence>
<protein>
    <submittedName>
        <fullName evidence="2">Uncharacterized protein</fullName>
    </submittedName>
</protein>
<comment type="caution">
    <text evidence="2">The sequence shown here is derived from an EMBL/GenBank/DDBJ whole genome shotgun (WGS) entry which is preliminary data.</text>
</comment>
<keyword evidence="3" id="KW-1185">Reference proteome</keyword>
<organism evidence="2 3">
    <name type="scientific">Actinacidiphila epipremni</name>
    <dbReference type="NCBI Taxonomy" id="2053013"/>
    <lineage>
        <taxon>Bacteria</taxon>
        <taxon>Bacillati</taxon>
        <taxon>Actinomycetota</taxon>
        <taxon>Actinomycetes</taxon>
        <taxon>Kitasatosporales</taxon>
        <taxon>Streptomycetaceae</taxon>
        <taxon>Actinacidiphila</taxon>
    </lineage>
</organism>
<feature type="transmembrane region" description="Helical" evidence="1">
    <location>
        <begin position="31"/>
        <end position="50"/>
    </location>
</feature>
<accession>A0ABX0ZS53</accession>
<keyword evidence="1" id="KW-1133">Transmembrane helix</keyword>
<keyword evidence="1" id="KW-0812">Transmembrane</keyword>
<sequence>MPSPQDHARRSAFRFVLLIGGRGGVLYDRSVSGAVVFSVVVQAAALPLLLRVRRMGRTRTA</sequence>
<reference evidence="2 3" key="1">
    <citation type="submission" date="2020-03" db="EMBL/GenBank/DDBJ databases">
        <title>WGS of actinomycetes isolated from Thailand.</title>
        <authorList>
            <person name="Thawai C."/>
        </authorList>
    </citation>
    <scope>NUCLEOTIDE SEQUENCE [LARGE SCALE GENOMIC DNA]</scope>
    <source>
        <strain evidence="2 3">PRB2-1</strain>
    </source>
</reference>
<dbReference type="RefSeq" id="WP_167985639.1">
    <property type="nucleotide sequence ID" value="NZ_JAATEJ010000024.1"/>
</dbReference>
<proteinExistence type="predicted"/>
<keyword evidence="1" id="KW-0472">Membrane</keyword>
<evidence type="ECO:0000313" key="2">
    <source>
        <dbReference type="EMBL" id="NJP46788.1"/>
    </source>
</evidence>
<gene>
    <name evidence="2" type="ORF">HCN08_25780</name>
</gene>